<reference evidence="1" key="1">
    <citation type="submission" date="2020-06" db="EMBL/GenBank/DDBJ databases">
        <authorList>
            <consortium name="Wellcome Sanger Institute Data Sharing"/>
        </authorList>
    </citation>
    <scope>NUCLEOTIDE SEQUENCE [LARGE SCALE GENOMIC DNA]</scope>
</reference>
<dbReference type="GO" id="GO:0045046">
    <property type="term" value="P:protein import into peroxisome membrane"/>
    <property type="evidence" value="ECO:0007669"/>
    <property type="project" value="InterPro"/>
</dbReference>
<proteinExistence type="predicted"/>
<dbReference type="GO" id="GO:0051117">
    <property type="term" value="F:ATPase binding"/>
    <property type="evidence" value="ECO:0007669"/>
    <property type="project" value="TreeGrafter"/>
</dbReference>
<evidence type="ECO:0000313" key="1">
    <source>
        <dbReference type="Ensembl" id="ENSGWIP00000010821.1"/>
    </source>
</evidence>
<dbReference type="PANTHER" id="PTHR16262:SF2">
    <property type="entry name" value="PEROXISOME ASSEMBLY PROTEIN 26"/>
    <property type="match status" value="1"/>
</dbReference>
<sequence>MSVSELSPLHEQLLTAAEHLMVHLDFQKTLDVCNKGLESLSSEETQDSRCAELKAGFCTLGIQALAEMNQWPGVLSWLQQQYQPSTEIPARLIQMCILLYAKVCEPGLMLQQVRLWLLCPANRGSPGFRTVVELHVLHVLVPLGLTDEARELITGDVGRALFTDEQRRAALDVLDEREREDVEKRAQDQRDEVTERPGPTAVQRLENLLRFLSRKFSTAGSGSFPVRKVFLALVLLYMLFFRLDPAQSSAFLWISKLLQLLKQTWVAMFAPHYQAVAQSKGL</sequence>
<evidence type="ECO:0000313" key="2">
    <source>
        <dbReference type="Proteomes" id="UP000694680"/>
    </source>
</evidence>
<dbReference type="Ensembl" id="ENSGWIT00000012038.1">
    <property type="protein sequence ID" value="ENSGWIP00000010821.1"/>
    <property type="gene ID" value="ENSGWIG00000006348.1"/>
</dbReference>
<protein>
    <recommendedName>
        <fullName evidence="3">Peroxisome assembly protein 26</fullName>
    </recommendedName>
</protein>
<name>A0A8C5DRK6_GOUWI</name>
<dbReference type="GeneID" id="114466066"/>
<gene>
    <name evidence="1" type="primary">pex26</name>
</gene>
<reference evidence="1" key="2">
    <citation type="submission" date="2025-08" db="UniProtKB">
        <authorList>
            <consortium name="Ensembl"/>
        </authorList>
    </citation>
    <scope>IDENTIFICATION</scope>
</reference>
<accession>A0A8C5DRK6</accession>
<dbReference type="Proteomes" id="UP000694680">
    <property type="component" value="Chromosome 6"/>
</dbReference>
<dbReference type="InterPro" id="IPR010797">
    <property type="entry name" value="Pex26"/>
</dbReference>
<evidence type="ECO:0008006" key="3">
    <source>
        <dbReference type="Google" id="ProtNLM"/>
    </source>
</evidence>
<dbReference type="GO" id="GO:0044877">
    <property type="term" value="F:protein-containing complex binding"/>
    <property type="evidence" value="ECO:0007669"/>
    <property type="project" value="InterPro"/>
</dbReference>
<dbReference type="GO" id="GO:0005778">
    <property type="term" value="C:peroxisomal membrane"/>
    <property type="evidence" value="ECO:0007669"/>
    <property type="project" value="InterPro"/>
</dbReference>
<reference evidence="1" key="3">
    <citation type="submission" date="2025-09" db="UniProtKB">
        <authorList>
            <consortium name="Ensembl"/>
        </authorList>
    </citation>
    <scope>IDENTIFICATION</scope>
</reference>
<organism evidence="1 2">
    <name type="scientific">Gouania willdenowi</name>
    <name type="common">Blunt-snouted clingfish</name>
    <name type="synonym">Lepadogaster willdenowi</name>
    <dbReference type="NCBI Taxonomy" id="441366"/>
    <lineage>
        <taxon>Eukaryota</taxon>
        <taxon>Metazoa</taxon>
        <taxon>Chordata</taxon>
        <taxon>Craniata</taxon>
        <taxon>Vertebrata</taxon>
        <taxon>Euteleostomi</taxon>
        <taxon>Actinopterygii</taxon>
        <taxon>Neopterygii</taxon>
        <taxon>Teleostei</taxon>
        <taxon>Neoteleostei</taxon>
        <taxon>Acanthomorphata</taxon>
        <taxon>Ovalentaria</taxon>
        <taxon>Blenniimorphae</taxon>
        <taxon>Blenniiformes</taxon>
        <taxon>Gobiesocoidei</taxon>
        <taxon>Gobiesocidae</taxon>
        <taxon>Gobiesocinae</taxon>
        <taxon>Gouania</taxon>
    </lineage>
</organism>
<dbReference type="GO" id="GO:0016558">
    <property type="term" value="P:protein import into peroxisome matrix"/>
    <property type="evidence" value="ECO:0007669"/>
    <property type="project" value="TreeGrafter"/>
</dbReference>
<dbReference type="OrthoDB" id="5954192at2759"/>
<dbReference type="AlphaFoldDB" id="A0A8C5DRK6"/>
<dbReference type="CTD" id="55670"/>
<keyword evidence="2" id="KW-1185">Reference proteome</keyword>
<dbReference type="RefSeq" id="XP_028307314.1">
    <property type="nucleotide sequence ID" value="XM_028451513.1"/>
</dbReference>
<dbReference type="PANTHER" id="PTHR16262">
    <property type="entry name" value="PEROXISOME ASSEMBLY PROTEIN 26"/>
    <property type="match status" value="1"/>
</dbReference>
<dbReference type="Pfam" id="PF07163">
    <property type="entry name" value="Pex26"/>
    <property type="match status" value="1"/>
</dbReference>